<feature type="binding site" evidence="8">
    <location>
        <position position="142"/>
    </location>
    <ligand>
        <name>Zn(2+)</name>
        <dbReference type="ChEBI" id="CHEBI:29105"/>
        <label>1</label>
        <note>catalytic</note>
    </ligand>
</feature>
<keyword evidence="10" id="KW-1185">Reference proteome</keyword>
<evidence type="ECO:0000256" key="7">
    <source>
        <dbReference type="ARBA" id="ARBA00022833"/>
    </source>
</evidence>
<protein>
    <recommendedName>
        <fullName evidence="8">Ribonuclease Z</fullName>
        <shortName evidence="8">RNase Z</shortName>
        <ecNumber evidence="8">3.1.26.11</ecNumber>
    </recommendedName>
    <alternativeName>
        <fullName evidence="8">tRNA 3 endonuclease</fullName>
    </alternativeName>
    <alternativeName>
        <fullName evidence="8">tRNase Z</fullName>
    </alternativeName>
</protein>
<evidence type="ECO:0000256" key="2">
    <source>
        <dbReference type="ARBA" id="ARBA00022694"/>
    </source>
</evidence>
<evidence type="ECO:0000256" key="3">
    <source>
        <dbReference type="ARBA" id="ARBA00022722"/>
    </source>
</evidence>
<dbReference type="KEGG" id="wvi:Weevi_1586"/>
<dbReference type="CDD" id="cd07717">
    <property type="entry name" value="RNaseZ_ZiPD-like_MBL-fold"/>
    <property type="match status" value="1"/>
</dbReference>
<evidence type="ECO:0000256" key="5">
    <source>
        <dbReference type="ARBA" id="ARBA00022759"/>
    </source>
</evidence>
<keyword evidence="5 8" id="KW-0255">Endonuclease</keyword>
<feature type="binding site" evidence="8">
    <location>
        <position position="213"/>
    </location>
    <ligand>
        <name>Zn(2+)</name>
        <dbReference type="ChEBI" id="CHEBI:29105"/>
        <label>2</label>
        <note>catalytic</note>
    </ligand>
</feature>
<feature type="binding site" evidence="8">
    <location>
        <position position="213"/>
    </location>
    <ligand>
        <name>Zn(2+)</name>
        <dbReference type="ChEBI" id="CHEBI:29105"/>
        <label>1</label>
        <note>catalytic</note>
    </ligand>
</feature>
<keyword evidence="7 8" id="KW-0862">Zinc</keyword>
<dbReference type="HAMAP" id="MF_01818">
    <property type="entry name" value="RNase_Z_BN"/>
    <property type="match status" value="1"/>
</dbReference>
<organism evidence="9 10">
    <name type="scientific">Weeksella virosa (strain ATCC 43766 / DSM 16922 / JCM 21250 / CCUG 30538 / CDC 9751 / IAM 14551 / NBRC 16016 / NCTC 11634 / CL345/78)</name>
    <dbReference type="NCBI Taxonomy" id="865938"/>
    <lineage>
        <taxon>Bacteria</taxon>
        <taxon>Pseudomonadati</taxon>
        <taxon>Bacteroidota</taxon>
        <taxon>Flavobacteriia</taxon>
        <taxon>Flavobacteriales</taxon>
        <taxon>Weeksellaceae</taxon>
        <taxon>Weeksella</taxon>
    </lineage>
</organism>
<dbReference type="EMBL" id="CP002455">
    <property type="protein sequence ID" value="ADX68286.1"/>
    <property type="molecule type" value="Genomic_DNA"/>
</dbReference>
<comment type="cofactor">
    <cofactor evidence="8">
        <name>Zn(2+)</name>
        <dbReference type="ChEBI" id="CHEBI:29105"/>
    </cofactor>
    <text evidence="8">Binds 2 Zn(2+) ions.</text>
</comment>
<dbReference type="Gene3D" id="3.60.15.10">
    <property type="entry name" value="Ribonuclease Z/Hydroxyacylglutathione hydrolase-like"/>
    <property type="match status" value="1"/>
</dbReference>
<accession>F0NZ69</accession>
<keyword evidence="6 8" id="KW-0378">Hydrolase</keyword>
<dbReference type="GO" id="GO:0042781">
    <property type="term" value="F:3'-tRNA processing endoribonuclease activity"/>
    <property type="evidence" value="ECO:0007669"/>
    <property type="project" value="UniProtKB-UniRule"/>
</dbReference>
<dbReference type="Pfam" id="PF23023">
    <property type="entry name" value="Anti-Pycsar_Apyc1"/>
    <property type="match status" value="1"/>
</dbReference>
<dbReference type="InterPro" id="IPR013471">
    <property type="entry name" value="RNase_Z/BN"/>
</dbReference>
<feature type="binding site" evidence="8">
    <location>
        <position position="62"/>
    </location>
    <ligand>
        <name>Zn(2+)</name>
        <dbReference type="ChEBI" id="CHEBI:29105"/>
        <label>1</label>
        <note>catalytic</note>
    </ligand>
</feature>
<dbReference type="RefSeq" id="WP_013598675.1">
    <property type="nucleotide sequence ID" value="NC_015144.1"/>
</dbReference>
<dbReference type="NCBIfam" id="TIGR02651">
    <property type="entry name" value="RNase_Z"/>
    <property type="match status" value="1"/>
</dbReference>
<keyword evidence="3 8" id="KW-0540">Nuclease</keyword>
<dbReference type="GO" id="GO:0008270">
    <property type="term" value="F:zinc ion binding"/>
    <property type="evidence" value="ECO:0007669"/>
    <property type="project" value="UniProtKB-UniRule"/>
</dbReference>
<feature type="binding site" evidence="8">
    <location>
        <position position="271"/>
    </location>
    <ligand>
        <name>Zn(2+)</name>
        <dbReference type="ChEBI" id="CHEBI:29105"/>
        <label>2</label>
        <note>catalytic</note>
    </ligand>
</feature>
<evidence type="ECO:0000256" key="8">
    <source>
        <dbReference type="HAMAP-Rule" id="MF_01818"/>
    </source>
</evidence>
<dbReference type="InterPro" id="IPR036866">
    <property type="entry name" value="RibonucZ/Hydroxyglut_hydro"/>
</dbReference>
<dbReference type="SUPFAM" id="SSF56281">
    <property type="entry name" value="Metallo-hydrolase/oxidoreductase"/>
    <property type="match status" value="1"/>
</dbReference>
<dbReference type="NCBIfam" id="NF000801">
    <property type="entry name" value="PRK00055.1-3"/>
    <property type="match status" value="1"/>
</dbReference>
<dbReference type="EC" id="3.1.26.11" evidence="8"/>
<dbReference type="Proteomes" id="UP000008641">
    <property type="component" value="Chromosome"/>
</dbReference>
<feature type="active site" description="Proton acceptor" evidence="8">
    <location>
        <position position="66"/>
    </location>
</feature>
<feature type="binding site" evidence="8">
    <location>
        <position position="64"/>
    </location>
    <ligand>
        <name>Zn(2+)</name>
        <dbReference type="ChEBI" id="CHEBI:29105"/>
        <label>1</label>
        <note>catalytic</note>
    </ligand>
</feature>
<dbReference type="OrthoDB" id="9800940at2"/>
<reference evidence="10" key="2">
    <citation type="journal article" date="2011" name="Stand. Genomic Sci.">
        <title>Complete genome sequence of Weeksella virosa type strain (9751T).</title>
        <authorList>
            <person name="Lang E."/>
            <person name="Teshima H."/>
            <person name="Lucas S."/>
            <person name="Lapidus A."/>
            <person name="Hammon N."/>
            <person name="Deshpande S."/>
            <person name="Nolan M."/>
            <person name="Cheng J."/>
            <person name="Pitluck S."/>
            <person name="Liolios K."/>
            <person name="Pagani I."/>
            <person name="Mikhailova N."/>
            <person name="Ivanova N."/>
            <person name="Mavromatis K."/>
            <person name="Pati A."/>
            <person name="Tapia R."/>
            <person name="Han C."/>
            <person name="Goodwin L."/>
            <person name="Chen A."/>
            <person name="Palaniappan K."/>
            <person name="Land M."/>
            <person name="Hauser L."/>
            <person name="Chang Y."/>
            <person name="Jeffries C."/>
            <person name="Brambilla E."/>
            <person name="Kopitz M."/>
            <person name="Rohde M."/>
            <person name="Goker M."/>
            <person name="Tindall B."/>
            <person name="Detter J."/>
            <person name="Woyke T."/>
            <person name="Bristow J."/>
            <person name="Eisen J."/>
            <person name="Markowitz V."/>
            <person name="Hugenholtz P."/>
            <person name="Klenk H."/>
            <person name="Kyrpides N."/>
        </authorList>
    </citation>
    <scope>NUCLEOTIDE SEQUENCE [LARGE SCALE GENOMIC DNA]</scope>
    <source>
        <strain evidence="10">ATCC 43766 / DSM 16922 / JCM 21250 / NBRC 16016 / NCTC 11634 / CL345/78</strain>
    </source>
</reference>
<feature type="binding site" evidence="8">
    <location>
        <position position="67"/>
    </location>
    <ligand>
        <name>Zn(2+)</name>
        <dbReference type="ChEBI" id="CHEBI:29105"/>
        <label>2</label>
        <note>catalytic</note>
    </ligand>
</feature>
<gene>
    <name evidence="8" type="primary">rnz</name>
    <name evidence="9" type="ordered locus">Weevi_1586</name>
</gene>
<comment type="similarity">
    <text evidence="8">Belongs to the RNase Z family.</text>
</comment>
<comment type="subunit">
    <text evidence="1 8">Homodimer.</text>
</comment>
<dbReference type="eggNOG" id="COG1234">
    <property type="taxonomic scope" value="Bacteria"/>
</dbReference>
<evidence type="ECO:0000256" key="1">
    <source>
        <dbReference type="ARBA" id="ARBA00011738"/>
    </source>
</evidence>
<comment type="catalytic activity">
    <reaction evidence="8">
        <text>Endonucleolytic cleavage of RNA, removing extra 3' nucleotides from tRNA precursor, generating 3' termini of tRNAs. A 3'-hydroxy group is left at the tRNA terminus and a 5'-phosphoryl group is left at the trailer molecule.</text>
        <dbReference type="EC" id="3.1.26.11"/>
    </reaction>
</comment>
<dbReference type="AlphaFoldDB" id="F0NZ69"/>
<name>F0NZ69_WEEVC</name>
<sequence length="310" mass="35304">MALELTILGYNSALPTANSHPSAQVLNISERYFLIDCGEGTQVQLRRARLKFSKINHVFITHMHGDHVFGLIGLLSSFQLLGREKPITVHGPKGIEEFITIQMRLSGSYHGFPILFNELEGNESKVIFEDDKVLVKTIPLDHRIYTNGYLFQEKSKPRRLNPDAISEFDEIEVCDYQNLKNGRDFILKSGKIIPNSYLTFDAPQTYSYAYCSDTCYKPDIVPIIQNVDLLYHESTFLHDLKDLADFTKHSTAKEAAMIAKAANAKRLILGHFSNRYDDYSVFLKEAQPIFEATELPETLKTIRIGPKGRR</sequence>
<keyword evidence="2 8" id="KW-0819">tRNA processing</keyword>
<reference evidence="9 10" key="1">
    <citation type="journal article" date="2011" name="Stand. Genomic Sci.">
        <title>Complete genome sequence of Weeksella virosa type strain (9751).</title>
        <authorList>
            <person name="Lang E."/>
            <person name="Teshima H."/>
            <person name="Lucas S."/>
            <person name="Lapidus A."/>
            <person name="Hammon N."/>
            <person name="Deshpande S."/>
            <person name="Nolan M."/>
            <person name="Cheng J.F."/>
            <person name="Pitluck S."/>
            <person name="Liolios K."/>
            <person name="Pagani I."/>
            <person name="Mikhailova N."/>
            <person name="Ivanova N."/>
            <person name="Mavromatis K."/>
            <person name="Pati A."/>
            <person name="Tapia R."/>
            <person name="Han C."/>
            <person name="Goodwin L."/>
            <person name="Chen A."/>
            <person name="Palaniappan K."/>
            <person name="Land M."/>
            <person name="Hauser L."/>
            <person name="Chang Y.J."/>
            <person name="Jeffries C.D."/>
            <person name="Brambilla E.M."/>
            <person name="Kopitz M."/>
            <person name="Rohde M."/>
            <person name="Goker M."/>
            <person name="Tindall B.J."/>
            <person name="Detter J.C."/>
            <person name="Woyke T."/>
            <person name="Bristow J."/>
            <person name="Eisen J.A."/>
            <person name="Markowitz V."/>
            <person name="Hugenholtz P."/>
            <person name="Klenk H.P."/>
            <person name="Kyrpides N.C."/>
        </authorList>
    </citation>
    <scope>NUCLEOTIDE SEQUENCE [LARGE SCALE GENOMIC DNA]</scope>
    <source>
        <strain evidence="10">ATCC 43766 / DSM 16922 / JCM 21250 / NBRC 16016 / NCTC 11634 / CL345/78</strain>
    </source>
</reference>
<proteinExistence type="inferred from homology"/>
<comment type="function">
    <text evidence="8">Zinc phosphodiesterase, which displays some tRNA 3'-processing endonuclease activity. Probably involved in tRNA maturation, by removing a 3'-trailer from precursor tRNA.</text>
</comment>
<evidence type="ECO:0000313" key="9">
    <source>
        <dbReference type="EMBL" id="ADX68286.1"/>
    </source>
</evidence>
<feature type="binding site" evidence="8">
    <location>
        <position position="66"/>
    </location>
    <ligand>
        <name>Zn(2+)</name>
        <dbReference type="ChEBI" id="CHEBI:29105"/>
        <label>2</label>
        <note>catalytic</note>
    </ligand>
</feature>
<keyword evidence="4 8" id="KW-0479">Metal-binding</keyword>
<evidence type="ECO:0000256" key="6">
    <source>
        <dbReference type="ARBA" id="ARBA00022801"/>
    </source>
</evidence>
<evidence type="ECO:0000256" key="4">
    <source>
        <dbReference type="ARBA" id="ARBA00022723"/>
    </source>
</evidence>
<dbReference type="PANTHER" id="PTHR46018">
    <property type="entry name" value="ZINC PHOSPHODIESTERASE ELAC PROTEIN 1"/>
    <property type="match status" value="1"/>
</dbReference>
<dbReference type="STRING" id="865938.Weevi_1586"/>
<dbReference type="PANTHER" id="PTHR46018:SF2">
    <property type="entry name" value="ZINC PHOSPHODIESTERASE ELAC PROTEIN 1"/>
    <property type="match status" value="1"/>
</dbReference>
<dbReference type="HOGENOM" id="CLU_031317_2_1_10"/>
<evidence type="ECO:0000313" key="10">
    <source>
        <dbReference type="Proteomes" id="UP000008641"/>
    </source>
</evidence>